<comment type="caution">
    <text evidence="2">The sequence shown here is derived from an EMBL/GenBank/DDBJ whole genome shotgun (WGS) entry which is preliminary data.</text>
</comment>
<dbReference type="InterPro" id="IPR011990">
    <property type="entry name" value="TPR-like_helical_dom_sf"/>
</dbReference>
<sequence length="559" mass="61587">MHDEQELDRLRRFSTRPGPRFGLAIAICADMVLAEQHRAALTKLVDKRIATVEFQHEDERSDLVQPIMDAAANADVVFVVGLDRLVTDSFGRTRNAPAVANLNQRRDELPELLDARVVFWVAKSAYPSLSEVAWDLCQVMLTTAEFEATRTQSFAPRPAASLPEWMELADEREAPALERQLVTLAEIHANATTAISRSELAESASAINIRLGRPTQAVTWLERAVAAAIEAEQPREAARQHRRLAQLRMFVGDLDGAIQDVDHAARLGDSPQQIALADMLRADIAIQRLDFDAALELLRERCLPAFERARDRAATAQVWDKIATIHELRGELDQAIAVREEQQLPLYGQLEDPRGEAVALEKIAGSLARQGQLESARKLINQRVLPALEGIDDAVAHQSAMAQLADVIEDQGDRREATRVRKLAARPGSTPNARAATLSLEANDLTDAGRSQDALTLWREQILPIHVELGDLRSQVVAHLEIARALAATGRTAEALSVLERQVLPSTERVGDAHGRAAALELAAQLRRTLQQLRRRRWMIGAGVALAVFAVVAVLAFVL</sequence>
<dbReference type="PANTHER" id="PTHR10098">
    <property type="entry name" value="RAPSYN-RELATED"/>
    <property type="match status" value="1"/>
</dbReference>
<feature type="transmembrane region" description="Helical" evidence="1">
    <location>
        <begin position="538"/>
        <end position="558"/>
    </location>
</feature>
<protein>
    <submittedName>
        <fullName evidence="2">Tetratricopeptide repeat protein</fullName>
    </submittedName>
</protein>
<keyword evidence="1" id="KW-0472">Membrane</keyword>
<gene>
    <name evidence="2" type="ORF">ENSA7_39800</name>
</gene>
<evidence type="ECO:0000313" key="3">
    <source>
        <dbReference type="Proteomes" id="UP000238823"/>
    </source>
</evidence>
<evidence type="ECO:0000256" key="1">
    <source>
        <dbReference type="SAM" id="Phobius"/>
    </source>
</evidence>
<dbReference type="PANTHER" id="PTHR10098:SF108">
    <property type="entry name" value="TETRATRICOPEPTIDE REPEAT PROTEIN 28"/>
    <property type="match status" value="1"/>
</dbReference>
<dbReference type="Proteomes" id="UP000238823">
    <property type="component" value="Unassembled WGS sequence"/>
</dbReference>
<proteinExistence type="predicted"/>
<dbReference type="EMBL" id="PVNL01000077">
    <property type="protein sequence ID" value="PRQ06303.1"/>
    <property type="molecule type" value="Genomic_DNA"/>
</dbReference>
<accession>A0A2S9YMI9</accession>
<dbReference type="OrthoDB" id="5770137at2"/>
<dbReference type="AlphaFoldDB" id="A0A2S9YMI9"/>
<keyword evidence="1" id="KW-1133">Transmembrane helix</keyword>
<name>A0A2S9YMI9_9BACT</name>
<dbReference type="Gene3D" id="1.25.40.10">
    <property type="entry name" value="Tetratricopeptide repeat domain"/>
    <property type="match status" value="2"/>
</dbReference>
<dbReference type="RefSeq" id="WP_106090932.1">
    <property type="nucleotide sequence ID" value="NZ_PVNL01000077.1"/>
</dbReference>
<organism evidence="2 3">
    <name type="scientific">Enhygromyxa salina</name>
    <dbReference type="NCBI Taxonomy" id="215803"/>
    <lineage>
        <taxon>Bacteria</taxon>
        <taxon>Pseudomonadati</taxon>
        <taxon>Myxococcota</taxon>
        <taxon>Polyangia</taxon>
        <taxon>Nannocystales</taxon>
        <taxon>Nannocystaceae</taxon>
        <taxon>Enhygromyxa</taxon>
    </lineage>
</organism>
<reference evidence="2 3" key="1">
    <citation type="submission" date="2018-03" db="EMBL/GenBank/DDBJ databases">
        <title>Draft Genome Sequences of the Obligatory Marine Myxobacteria Enhygromyxa salina SWB007.</title>
        <authorList>
            <person name="Poehlein A."/>
            <person name="Moghaddam J.A."/>
            <person name="Harms H."/>
            <person name="Alanjari M."/>
            <person name="Koenig G.M."/>
            <person name="Daniel R."/>
            <person name="Schaeberle T.F."/>
        </authorList>
    </citation>
    <scope>NUCLEOTIDE SEQUENCE [LARGE SCALE GENOMIC DNA]</scope>
    <source>
        <strain evidence="2 3">SWB007</strain>
    </source>
</reference>
<keyword evidence="1" id="KW-0812">Transmembrane</keyword>
<dbReference type="SUPFAM" id="SSF48452">
    <property type="entry name" value="TPR-like"/>
    <property type="match status" value="2"/>
</dbReference>
<evidence type="ECO:0000313" key="2">
    <source>
        <dbReference type="EMBL" id="PRQ06303.1"/>
    </source>
</evidence>